<evidence type="ECO:0000256" key="1">
    <source>
        <dbReference type="SAM" id="SignalP"/>
    </source>
</evidence>
<keyword evidence="1" id="KW-0732">Signal</keyword>
<keyword evidence="3" id="KW-1185">Reference proteome</keyword>
<feature type="signal peptide" evidence="1">
    <location>
        <begin position="1"/>
        <end position="27"/>
    </location>
</feature>
<feature type="chain" id="PRO_5045256353" evidence="1">
    <location>
        <begin position="28"/>
        <end position="109"/>
    </location>
</feature>
<gene>
    <name evidence="2" type="ORF">WMO24_00420</name>
</gene>
<evidence type="ECO:0000313" key="3">
    <source>
        <dbReference type="Proteomes" id="UP001477672"/>
    </source>
</evidence>
<sequence length="109" mass="12465">MKRKVFKTIVSLTALFIMAVSGTYALADDATSPSTMRLLPCANCNGGLVKVTREETDYHSQPCDHGWMGEEDVFYEVYLRVFMQCNRCGWGYMESETFLYDGFYCSHDL</sequence>
<dbReference type="Proteomes" id="UP001477672">
    <property type="component" value="Unassembled WGS sequence"/>
</dbReference>
<evidence type="ECO:0000313" key="2">
    <source>
        <dbReference type="EMBL" id="MEQ2518914.1"/>
    </source>
</evidence>
<dbReference type="RefSeq" id="WP_349214069.1">
    <property type="nucleotide sequence ID" value="NZ_JBBMFA010000018.1"/>
</dbReference>
<organism evidence="2 3">
    <name type="scientific">Ruthenibacterium intestinale</name>
    <dbReference type="NCBI Taxonomy" id="3133163"/>
    <lineage>
        <taxon>Bacteria</taxon>
        <taxon>Bacillati</taxon>
        <taxon>Bacillota</taxon>
        <taxon>Clostridia</taxon>
        <taxon>Eubacteriales</taxon>
        <taxon>Oscillospiraceae</taxon>
        <taxon>Ruthenibacterium</taxon>
    </lineage>
</organism>
<protein>
    <submittedName>
        <fullName evidence="2">Uncharacterized protein</fullName>
    </submittedName>
</protein>
<reference evidence="2 3" key="1">
    <citation type="submission" date="2024-03" db="EMBL/GenBank/DDBJ databases">
        <title>Human intestinal bacterial collection.</title>
        <authorList>
            <person name="Pauvert C."/>
            <person name="Hitch T.C.A."/>
            <person name="Clavel T."/>
        </authorList>
    </citation>
    <scope>NUCLEOTIDE SEQUENCE [LARGE SCALE GENOMIC DNA]</scope>
    <source>
        <strain evidence="2 3">CLA-JM-H11</strain>
    </source>
</reference>
<comment type="caution">
    <text evidence="2">The sequence shown here is derived from an EMBL/GenBank/DDBJ whole genome shotgun (WGS) entry which is preliminary data.</text>
</comment>
<accession>A0ABV1GAU1</accession>
<name>A0ABV1GAU1_9FIRM</name>
<proteinExistence type="predicted"/>
<dbReference type="EMBL" id="JBBMFA010000018">
    <property type="protein sequence ID" value="MEQ2518914.1"/>
    <property type="molecule type" value="Genomic_DNA"/>
</dbReference>